<keyword evidence="3" id="KW-1185">Reference proteome</keyword>
<dbReference type="STRING" id="758803.SAMN05421803_117105"/>
<gene>
    <name evidence="2" type="ORF">SAMN05421803_117105</name>
</gene>
<evidence type="ECO:0000313" key="3">
    <source>
        <dbReference type="Proteomes" id="UP000184452"/>
    </source>
</evidence>
<dbReference type="InterPro" id="IPR007278">
    <property type="entry name" value="DUF397"/>
</dbReference>
<dbReference type="RefSeq" id="WP_073381691.1">
    <property type="nucleotide sequence ID" value="NZ_FQZK01000017.1"/>
</dbReference>
<proteinExistence type="predicted"/>
<protein>
    <recommendedName>
        <fullName evidence="1">DUF397 domain-containing protein</fullName>
    </recommendedName>
</protein>
<feature type="domain" description="DUF397" evidence="1">
    <location>
        <begin position="13"/>
        <end position="67"/>
    </location>
</feature>
<name>A0A1M6RH40_9ACTN</name>
<evidence type="ECO:0000259" key="1">
    <source>
        <dbReference type="Pfam" id="PF04149"/>
    </source>
</evidence>
<accession>A0A1M6RH40</accession>
<sequence length="69" mass="7273">MSKDKVATLSSVAWHISSYSANGSGQCVEAGAFTDGSNAYAVRDSEHPAHGHLTFTRNEWAAFVAGVTD</sequence>
<dbReference type="OrthoDB" id="3431588at2"/>
<dbReference type="EMBL" id="FQZK01000017">
    <property type="protein sequence ID" value="SHK31759.1"/>
    <property type="molecule type" value="Genomic_DNA"/>
</dbReference>
<organism evidence="2 3">
    <name type="scientific">Nocardiopsis flavescens</name>
    <dbReference type="NCBI Taxonomy" id="758803"/>
    <lineage>
        <taxon>Bacteria</taxon>
        <taxon>Bacillati</taxon>
        <taxon>Actinomycetota</taxon>
        <taxon>Actinomycetes</taxon>
        <taxon>Streptosporangiales</taxon>
        <taxon>Nocardiopsidaceae</taxon>
        <taxon>Nocardiopsis</taxon>
    </lineage>
</organism>
<reference evidence="2 3" key="1">
    <citation type="submission" date="2016-11" db="EMBL/GenBank/DDBJ databases">
        <authorList>
            <person name="Jaros S."/>
            <person name="Januszkiewicz K."/>
            <person name="Wedrychowicz H."/>
        </authorList>
    </citation>
    <scope>NUCLEOTIDE SEQUENCE [LARGE SCALE GENOMIC DNA]</scope>
    <source>
        <strain evidence="2 3">CGMCC 4.5723</strain>
    </source>
</reference>
<dbReference type="Pfam" id="PF04149">
    <property type="entry name" value="DUF397"/>
    <property type="match status" value="1"/>
</dbReference>
<dbReference type="Proteomes" id="UP000184452">
    <property type="component" value="Unassembled WGS sequence"/>
</dbReference>
<evidence type="ECO:0000313" key="2">
    <source>
        <dbReference type="EMBL" id="SHK31759.1"/>
    </source>
</evidence>
<dbReference type="AlphaFoldDB" id="A0A1M6RH40"/>